<feature type="domain" description="SGNH hydrolase-type esterase" evidence="1">
    <location>
        <begin position="41"/>
        <end position="247"/>
    </location>
</feature>
<sequence>MQITPRVSKSLNYILQTKVIAVIIFFVTIGEVNAQNLAIVFIGNSITQGKGGPDGFPPPTYTVNYLKEQKEVQDIIFANLGKSGSTTLDWLPGSGKYFMKVIEAADTLFLKKDHQLVFSMKLGTNDSAIQGPNGAPVSKENYQKNMKTIISEVLRRYPGSKVIVHHPIWYSPNTYNSSKYLAEGLKRLESYIPQIDQMISDYQISDPGRVFKGDTKAFKYFKKHYLKLLKPEKGQQGTFYLHPNEEGTVVLGNYWGKAIEKRIL</sequence>
<dbReference type="Proteomes" id="UP000199532">
    <property type="component" value="Unassembled WGS sequence"/>
</dbReference>
<evidence type="ECO:0000259" key="1">
    <source>
        <dbReference type="Pfam" id="PF13472"/>
    </source>
</evidence>
<keyword evidence="3" id="KW-1185">Reference proteome</keyword>
<dbReference type="Pfam" id="PF13472">
    <property type="entry name" value="Lipase_GDSL_2"/>
    <property type="match status" value="1"/>
</dbReference>
<dbReference type="InterPro" id="IPR013830">
    <property type="entry name" value="SGNH_hydro"/>
</dbReference>
<dbReference type="GO" id="GO:0016788">
    <property type="term" value="F:hydrolase activity, acting on ester bonds"/>
    <property type="evidence" value="ECO:0007669"/>
    <property type="project" value="UniProtKB-ARBA"/>
</dbReference>
<evidence type="ECO:0000313" key="2">
    <source>
        <dbReference type="EMBL" id="SEI58724.1"/>
    </source>
</evidence>
<dbReference type="EMBL" id="FNXY01000002">
    <property type="protein sequence ID" value="SEI58724.1"/>
    <property type="molecule type" value="Genomic_DNA"/>
</dbReference>
<name>A0A1H6RYQ3_9BACT</name>
<dbReference type="AlphaFoldDB" id="A0A1H6RYQ3"/>
<dbReference type="OrthoDB" id="9796689at2"/>
<gene>
    <name evidence="2" type="ORF">SAMN04487995_1504</name>
</gene>
<dbReference type="InterPro" id="IPR036514">
    <property type="entry name" value="SGNH_hydro_sf"/>
</dbReference>
<organism evidence="2 3">
    <name type="scientific">Dyadobacter koreensis</name>
    <dbReference type="NCBI Taxonomy" id="408657"/>
    <lineage>
        <taxon>Bacteria</taxon>
        <taxon>Pseudomonadati</taxon>
        <taxon>Bacteroidota</taxon>
        <taxon>Cytophagia</taxon>
        <taxon>Cytophagales</taxon>
        <taxon>Spirosomataceae</taxon>
        <taxon>Dyadobacter</taxon>
    </lineage>
</organism>
<dbReference type="SUPFAM" id="SSF52266">
    <property type="entry name" value="SGNH hydrolase"/>
    <property type="match status" value="1"/>
</dbReference>
<accession>A0A1H6RYQ3</accession>
<protein>
    <submittedName>
        <fullName evidence="2">Lysophospholipase L1</fullName>
    </submittedName>
</protein>
<proteinExistence type="predicted"/>
<evidence type="ECO:0000313" key="3">
    <source>
        <dbReference type="Proteomes" id="UP000199532"/>
    </source>
</evidence>
<dbReference type="RefSeq" id="WP_090334071.1">
    <property type="nucleotide sequence ID" value="NZ_FNXY01000002.1"/>
</dbReference>
<dbReference type="Gene3D" id="3.40.50.1110">
    <property type="entry name" value="SGNH hydrolase"/>
    <property type="match status" value="1"/>
</dbReference>
<reference evidence="2 3" key="1">
    <citation type="submission" date="2016-10" db="EMBL/GenBank/DDBJ databases">
        <authorList>
            <person name="de Groot N.N."/>
        </authorList>
    </citation>
    <scope>NUCLEOTIDE SEQUENCE [LARGE SCALE GENOMIC DNA]</scope>
    <source>
        <strain evidence="2 3">DSM 19938</strain>
    </source>
</reference>
<dbReference type="STRING" id="408657.SAMN04487995_1504"/>